<feature type="signal peptide" evidence="1">
    <location>
        <begin position="1"/>
        <end position="27"/>
    </location>
</feature>
<keyword evidence="3" id="KW-1185">Reference proteome</keyword>
<accession>A0ABP6TUZ2</accession>
<evidence type="ECO:0000313" key="3">
    <source>
        <dbReference type="Proteomes" id="UP001501455"/>
    </source>
</evidence>
<evidence type="ECO:0008006" key="4">
    <source>
        <dbReference type="Google" id="ProtNLM"/>
    </source>
</evidence>
<keyword evidence="1" id="KW-0732">Signal</keyword>
<evidence type="ECO:0000256" key="1">
    <source>
        <dbReference type="SAM" id="SignalP"/>
    </source>
</evidence>
<gene>
    <name evidence="2" type="ORF">GCM10019016_056930</name>
</gene>
<proteinExistence type="predicted"/>
<feature type="chain" id="PRO_5045077279" description="Secreted protein" evidence="1">
    <location>
        <begin position="28"/>
        <end position="86"/>
    </location>
</feature>
<comment type="caution">
    <text evidence="2">The sequence shown here is derived from an EMBL/GenBank/DDBJ whole genome shotgun (WGS) entry which is preliminary data.</text>
</comment>
<sequence length="86" mass="8861">MRRFNKVMLMTSVLSGVGLVAAGTAHAEECAGDPPAPRPTVENAQLLHCEQEFDGGSLITVSAPVSVFGDSVTNIGNFCTQVAPGS</sequence>
<evidence type="ECO:0000313" key="2">
    <source>
        <dbReference type="EMBL" id="GAA3498590.1"/>
    </source>
</evidence>
<dbReference type="EMBL" id="BAAAXF010000037">
    <property type="protein sequence ID" value="GAA3498590.1"/>
    <property type="molecule type" value="Genomic_DNA"/>
</dbReference>
<dbReference type="Proteomes" id="UP001501455">
    <property type="component" value="Unassembled WGS sequence"/>
</dbReference>
<organism evidence="2 3">
    <name type="scientific">Streptomyces prasinosporus</name>
    <dbReference type="NCBI Taxonomy" id="68256"/>
    <lineage>
        <taxon>Bacteria</taxon>
        <taxon>Bacillati</taxon>
        <taxon>Actinomycetota</taxon>
        <taxon>Actinomycetes</taxon>
        <taxon>Kitasatosporales</taxon>
        <taxon>Streptomycetaceae</taxon>
        <taxon>Streptomyces</taxon>
        <taxon>Streptomyces albogriseolus group</taxon>
    </lineage>
</organism>
<name>A0ABP6TUZ2_9ACTN</name>
<dbReference type="RefSeq" id="WP_193458854.1">
    <property type="nucleotide sequence ID" value="NZ_BAAAXF010000037.1"/>
</dbReference>
<protein>
    <recommendedName>
        <fullName evidence="4">Secreted protein</fullName>
    </recommendedName>
</protein>
<reference evidence="3" key="1">
    <citation type="journal article" date="2019" name="Int. J. Syst. Evol. Microbiol.">
        <title>The Global Catalogue of Microorganisms (GCM) 10K type strain sequencing project: providing services to taxonomists for standard genome sequencing and annotation.</title>
        <authorList>
            <consortium name="The Broad Institute Genomics Platform"/>
            <consortium name="The Broad Institute Genome Sequencing Center for Infectious Disease"/>
            <person name="Wu L."/>
            <person name="Ma J."/>
        </authorList>
    </citation>
    <scope>NUCLEOTIDE SEQUENCE [LARGE SCALE GENOMIC DNA]</scope>
    <source>
        <strain evidence="3">JCM 4816</strain>
    </source>
</reference>